<dbReference type="AlphaFoldDB" id="A0A2U8GKC1"/>
<gene>
    <name evidence="1" type="ORF">CEW83_00985</name>
</gene>
<evidence type="ECO:0000313" key="2">
    <source>
        <dbReference type="Proteomes" id="UP000244930"/>
    </source>
</evidence>
<evidence type="ECO:0000313" key="1">
    <source>
        <dbReference type="EMBL" id="AWI73967.1"/>
    </source>
</evidence>
<keyword evidence="2" id="KW-1185">Reference proteome</keyword>
<dbReference type="EMBL" id="CP022187">
    <property type="protein sequence ID" value="AWI73967.1"/>
    <property type="molecule type" value="Genomic_DNA"/>
</dbReference>
<sequence>MKDSAFLQECIEMGGQGAEGDAVFLRFRTGHGGRVKSRGSVLKQIAFRAGRVVALNLLSVWNRTGVST</sequence>
<dbReference type="KEGG" id="acom:CEW83_00985"/>
<reference evidence="1 2" key="1">
    <citation type="submission" date="2017-06" db="EMBL/GenBank/DDBJ databases">
        <title>Azoarcus.</title>
        <authorList>
            <person name="Woo J.-H."/>
            <person name="Kim H.-S."/>
        </authorList>
    </citation>
    <scope>NUCLEOTIDE SEQUENCE [LARGE SCALE GENOMIC DNA]</scope>
    <source>
        <strain evidence="1 2">TSPY31</strain>
    </source>
</reference>
<proteinExistence type="predicted"/>
<name>A0A2U8GKC1_9RHOO</name>
<organism evidence="1 2">
    <name type="scientific">Parazoarcus communis</name>
    <dbReference type="NCBI Taxonomy" id="41977"/>
    <lineage>
        <taxon>Bacteria</taxon>
        <taxon>Pseudomonadati</taxon>
        <taxon>Pseudomonadota</taxon>
        <taxon>Betaproteobacteria</taxon>
        <taxon>Rhodocyclales</taxon>
        <taxon>Zoogloeaceae</taxon>
        <taxon>Parazoarcus</taxon>
    </lineage>
</organism>
<accession>A0A2U8GKC1</accession>
<dbReference type="Proteomes" id="UP000244930">
    <property type="component" value="Chromosome"/>
</dbReference>
<protein>
    <submittedName>
        <fullName evidence="1">Uncharacterized protein</fullName>
    </submittedName>
</protein>